<dbReference type="SUPFAM" id="SSF52374">
    <property type="entry name" value="Nucleotidylyl transferase"/>
    <property type="match status" value="1"/>
</dbReference>
<dbReference type="InterPro" id="IPR020059">
    <property type="entry name" value="Glu/Gln-tRNA-synth_Ib_codon-bd"/>
</dbReference>
<evidence type="ECO:0000313" key="15">
    <source>
        <dbReference type="Proteomes" id="UP000199452"/>
    </source>
</evidence>
<gene>
    <name evidence="9" type="primary">glnS</name>
    <name evidence="14" type="ORF">SAMN05216323_103935</name>
</gene>
<dbReference type="InterPro" id="IPR014729">
    <property type="entry name" value="Rossmann-like_a/b/a_fold"/>
</dbReference>
<organism evidence="14 15">
    <name type="scientific">Williamwhitmania taraxaci</name>
    <dbReference type="NCBI Taxonomy" id="1640674"/>
    <lineage>
        <taxon>Bacteria</taxon>
        <taxon>Pseudomonadati</taxon>
        <taxon>Bacteroidota</taxon>
        <taxon>Bacteroidia</taxon>
        <taxon>Bacteroidales</taxon>
        <taxon>Williamwhitmaniaceae</taxon>
        <taxon>Williamwhitmania</taxon>
    </lineage>
</organism>
<comment type="caution">
    <text evidence="9">Lacks conserved residue(s) required for the propagation of feature annotation.</text>
</comment>
<evidence type="ECO:0000259" key="11">
    <source>
        <dbReference type="Pfam" id="PF00749"/>
    </source>
</evidence>
<evidence type="ECO:0000256" key="2">
    <source>
        <dbReference type="ARBA" id="ARBA00022490"/>
    </source>
</evidence>
<keyword evidence="2 9" id="KW-0963">Cytoplasm</keyword>
<dbReference type="GO" id="GO:0006425">
    <property type="term" value="P:glutaminyl-tRNA aminoacylation"/>
    <property type="evidence" value="ECO:0007669"/>
    <property type="project" value="UniProtKB-UniRule"/>
</dbReference>
<evidence type="ECO:0000259" key="13">
    <source>
        <dbReference type="Pfam" id="PF20974"/>
    </source>
</evidence>
<feature type="binding site" evidence="9">
    <location>
        <position position="221"/>
    </location>
    <ligand>
        <name>L-glutamine</name>
        <dbReference type="ChEBI" id="CHEBI:58359"/>
    </ligand>
</feature>
<keyword evidence="4 9" id="KW-0547">Nucleotide-binding</keyword>
<evidence type="ECO:0000256" key="6">
    <source>
        <dbReference type="ARBA" id="ARBA00022917"/>
    </source>
</evidence>
<keyword evidence="6 9" id="KW-0648">Protein biosynthesis</keyword>
<evidence type="ECO:0000256" key="1">
    <source>
        <dbReference type="ARBA" id="ARBA00005594"/>
    </source>
</evidence>
<dbReference type="InterPro" id="IPR001412">
    <property type="entry name" value="aa-tRNA-synth_I_CS"/>
</dbReference>
<dbReference type="NCBIfam" id="NF011291">
    <property type="entry name" value="PRK14703.1"/>
    <property type="match status" value="1"/>
</dbReference>
<dbReference type="EMBL" id="FMYP01000039">
    <property type="protein sequence ID" value="SDC60913.1"/>
    <property type="molecule type" value="Genomic_DNA"/>
</dbReference>
<dbReference type="PROSITE" id="PS00178">
    <property type="entry name" value="AA_TRNA_LIGASE_I"/>
    <property type="match status" value="1"/>
</dbReference>
<feature type="domain" description="Glutamyl/glutaminyl-tRNA synthetase class Ib anti-codon binding" evidence="12">
    <location>
        <begin position="348"/>
        <end position="448"/>
    </location>
</feature>
<evidence type="ECO:0000256" key="4">
    <source>
        <dbReference type="ARBA" id="ARBA00022741"/>
    </source>
</evidence>
<dbReference type="GO" id="GO:0004819">
    <property type="term" value="F:glutamine-tRNA ligase activity"/>
    <property type="evidence" value="ECO:0007669"/>
    <property type="project" value="UniProtKB-UniRule"/>
</dbReference>
<dbReference type="InterPro" id="IPR020056">
    <property type="entry name" value="Rbsml_bL25/Gln-tRNA_synth_N"/>
</dbReference>
<feature type="short sequence motif" description="'HIGH' region" evidence="9">
    <location>
        <begin position="44"/>
        <end position="54"/>
    </location>
</feature>
<dbReference type="GO" id="GO:0006424">
    <property type="term" value="P:glutamyl-tRNA aminoacylation"/>
    <property type="evidence" value="ECO:0007669"/>
    <property type="project" value="UniProtKB-UniRule"/>
</dbReference>
<dbReference type="RefSeq" id="WP_092438911.1">
    <property type="nucleotide sequence ID" value="NZ_FMYP01000039.1"/>
</dbReference>
<evidence type="ECO:0000256" key="5">
    <source>
        <dbReference type="ARBA" id="ARBA00022840"/>
    </source>
</evidence>
<feature type="binding site" evidence="9">
    <location>
        <begin position="277"/>
        <end position="279"/>
    </location>
    <ligand>
        <name>ATP</name>
        <dbReference type="ChEBI" id="CHEBI:30616"/>
    </ligand>
</feature>
<evidence type="ECO:0000256" key="10">
    <source>
        <dbReference type="RuleBase" id="RU363037"/>
    </source>
</evidence>
<evidence type="ECO:0000256" key="7">
    <source>
        <dbReference type="ARBA" id="ARBA00023146"/>
    </source>
</evidence>
<comment type="subunit">
    <text evidence="9">Monomer.</text>
</comment>
<dbReference type="AlphaFoldDB" id="A0A1G6MZB9"/>
<dbReference type="Gene3D" id="3.40.50.620">
    <property type="entry name" value="HUPs"/>
    <property type="match status" value="1"/>
</dbReference>
<keyword evidence="3 9" id="KW-0436">Ligase</keyword>
<comment type="similarity">
    <text evidence="1 9 10">Belongs to the class-I aminoacyl-tRNA synthetase family.</text>
</comment>
<feature type="domain" description="tRNA synthetases class I (E and Q) anti-codon binding" evidence="13">
    <location>
        <begin position="465"/>
        <end position="540"/>
    </location>
</feature>
<dbReference type="Pfam" id="PF03950">
    <property type="entry name" value="tRNA-synt_1c_C"/>
    <property type="match status" value="1"/>
</dbReference>
<dbReference type="InterPro" id="IPR020058">
    <property type="entry name" value="Glu/Gln-tRNA-synth_Ib_cat-dom"/>
</dbReference>
<dbReference type="HAMAP" id="MF_00126">
    <property type="entry name" value="Gln_tRNA_synth"/>
    <property type="match status" value="1"/>
</dbReference>
<dbReference type="InterPro" id="IPR050132">
    <property type="entry name" value="Gln/Glu-tRNA_Ligase"/>
</dbReference>
<feature type="binding site" evidence="9">
    <location>
        <begin position="45"/>
        <end position="47"/>
    </location>
    <ligand>
        <name>ATP</name>
        <dbReference type="ChEBI" id="CHEBI:30616"/>
    </ligand>
</feature>
<evidence type="ECO:0000259" key="12">
    <source>
        <dbReference type="Pfam" id="PF03950"/>
    </source>
</evidence>
<accession>A0A1G6MZB9</accession>
<evidence type="ECO:0000256" key="3">
    <source>
        <dbReference type="ARBA" id="ARBA00022598"/>
    </source>
</evidence>
<proteinExistence type="inferred from homology"/>
<name>A0A1G6MZB9_9BACT</name>
<evidence type="ECO:0000313" key="14">
    <source>
        <dbReference type="EMBL" id="SDC60913.1"/>
    </source>
</evidence>
<dbReference type="Proteomes" id="UP000199452">
    <property type="component" value="Unassembled WGS sequence"/>
</dbReference>
<feature type="binding site" evidence="9">
    <location>
        <position position="240"/>
    </location>
    <ligand>
        <name>ATP</name>
        <dbReference type="ChEBI" id="CHEBI:30616"/>
    </ligand>
</feature>
<protein>
    <recommendedName>
        <fullName evidence="9">Glutamine--tRNA ligase</fullName>
        <ecNumber evidence="9">6.1.1.18</ecNumber>
    </recommendedName>
    <alternativeName>
        <fullName evidence="9">Glutaminyl-tRNA synthetase</fullName>
        <shortName evidence="9">GlnRS</shortName>
    </alternativeName>
</protein>
<dbReference type="OrthoDB" id="9801560at2"/>
<keyword evidence="15" id="KW-1185">Reference proteome</keyword>
<feature type="domain" description="Glutamyl/glutaminyl-tRNA synthetase class Ib catalytic" evidence="11">
    <location>
        <begin position="38"/>
        <end position="345"/>
    </location>
</feature>
<dbReference type="PANTHER" id="PTHR43097">
    <property type="entry name" value="GLUTAMINE-TRNA LIGASE"/>
    <property type="match status" value="1"/>
</dbReference>
<keyword evidence="5 9" id="KW-0067">ATP-binding</keyword>
<comment type="catalytic activity">
    <reaction evidence="8 9">
        <text>tRNA(Gln) + L-glutamine + ATP = L-glutaminyl-tRNA(Gln) + AMP + diphosphate</text>
        <dbReference type="Rhea" id="RHEA:20121"/>
        <dbReference type="Rhea" id="RHEA-COMP:9662"/>
        <dbReference type="Rhea" id="RHEA-COMP:9681"/>
        <dbReference type="ChEBI" id="CHEBI:30616"/>
        <dbReference type="ChEBI" id="CHEBI:33019"/>
        <dbReference type="ChEBI" id="CHEBI:58359"/>
        <dbReference type="ChEBI" id="CHEBI:78442"/>
        <dbReference type="ChEBI" id="CHEBI:78521"/>
        <dbReference type="ChEBI" id="CHEBI:456215"/>
        <dbReference type="EC" id="6.1.1.18"/>
    </reaction>
</comment>
<dbReference type="Pfam" id="PF20974">
    <property type="entry name" value="tRNA-synt_1c_C2"/>
    <property type="match status" value="1"/>
</dbReference>
<dbReference type="STRING" id="1640674.SAMN05216323_103935"/>
<dbReference type="FunFam" id="2.40.240.10:FF:000001">
    <property type="entry name" value="Glutamine--tRNA ligase"/>
    <property type="match status" value="1"/>
</dbReference>
<feature type="short sequence motif" description="'KMSKS' region" evidence="9">
    <location>
        <begin position="276"/>
        <end position="280"/>
    </location>
</feature>
<dbReference type="GO" id="GO:0005829">
    <property type="term" value="C:cytosol"/>
    <property type="evidence" value="ECO:0007669"/>
    <property type="project" value="TreeGrafter"/>
</dbReference>
<dbReference type="EC" id="6.1.1.18" evidence="9"/>
<feature type="binding site" evidence="9">
    <location>
        <begin position="51"/>
        <end position="57"/>
    </location>
    <ligand>
        <name>ATP</name>
        <dbReference type="ChEBI" id="CHEBI:30616"/>
    </ligand>
</feature>
<reference evidence="14 15" key="1">
    <citation type="submission" date="2016-09" db="EMBL/GenBank/DDBJ databases">
        <authorList>
            <person name="Capua I."/>
            <person name="De Benedictis P."/>
            <person name="Joannis T."/>
            <person name="Lombin L.H."/>
            <person name="Cattoli G."/>
        </authorList>
    </citation>
    <scope>NUCLEOTIDE SEQUENCE [LARGE SCALE GENOMIC DNA]</scope>
    <source>
        <strain evidence="14 15">A7P-90m</strain>
    </source>
</reference>
<keyword evidence="7 9" id="KW-0030">Aminoacyl-tRNA synthetase</keyword>
<dbReference type="InterPro" id="IPR004514">
    <property type="entry name" value="Gln-tRNA-synth"/>
</dbReference>
<dbReference type="CDD" id="cd00807">
    <property type="entry name" value="GlnRS_core"/>
    <property type="match status" value="1"/>
</dbReference>
<feature type="binding site" evidence="9">
    <location>
        <begin position="269"/>
        <end position="270"/>
    </location>
    <ligand>
        <name>ATP</name>
        <dbReference type="ChEBI" id="CHEBI:30616"/>
    </ligand>
</feature>
<feature type="binding site" evidence="9">
    <location>
        <position position="77"/>
    </location>
    <ligand>
        <name>L-glutamine</name>
        <dbReference type="ChEBI" id="CHEBI:58359"/>
    </ligand>
</feature>
<dbReference type="Gene3D" id="2.40.240.10">
    <property type="entry name" value="Ribosomal Protein L25, Chain P"/>
    <property type="match status" value="2"/>
</dbReference>
<dbReference type="FunFam" id="3.40.50.620:FF:000037">
    <property type="entry name" value="Glutamine--tRNA ligase cytoplasmic"/>
    <property type="match status" value="1"/>
</dbReference>
<dbReference type="InterPro" id="IPR022861">
    <property type="entry name" value="Gln_tRNA_ligase_bac"/>
</dbReference>
<evidence type="ECO:0000256" key="9">
    <source>
        <dbReference type="HAMAP-Rule" id="MF_00126"/>
    </source>
</evidence>
<comment type="subcellular location">
    <subcellularLocation>
        <location evidence="9">Cytoplasm</location>
    </subcellularLocation>
</comment>
<dbReference type="Pfam" id="PF00749">
    <property type="entry name" value="tRNA-synt_1c"/>
    <property type="match status" value="1"/>
</dbReference>
<sequence length="566" mass="65527">MKDASTEGLSENVEGRSLNFIEEFIEEDIRNGKHAGRVHTRFPPEPNGYLHIGHAKSICLNFGLAKKYGGKCNLRFDDTNPAKEDVEYVDSIKEDVNWLGFQWDAEYYASDYFEQLYEWAVVLIKKGKAYVDDINQEQMREYRGTVNVAGKESPFRSRSVEENLDLFTRMRNGEFKDGEKVLRFKGDMTSPNMLLRDPLMYRIIHTDHHRTGDKWCIYPMYDYAHGQCDSLEKITHSICTLEFEVHRPLYEWFIKELEIFPSRQIEFARLNITNTVMSKRKLLELVKTGLVNGWDDPRMPTIGGLRRRGYTPESIRLFADKVGIARRDNVIDLSLLEFCLREDLNKRAERRMAVLNPLKVVITNYPEGLVEEMDAINNPEDETAGKRKVSFSRELYIERDDFMEVPPKKFFRLAPGQEVRLRYAYFIKCESVVKDANGEVTEVHCTYDPASRGGNSPDGRKVQGTIHWVSAQHAVKAEVRLFDRMFLGENPEDVPEGQDWKINLNPDSLKVVTGYLEPSLAEAKNLEKFQFERIGYFCVDKDSKPGKPVFNRTTTLKDSWAKISAK</sequence>
<dbReference type="InterPro" id="IPR000924">
    <property type="entry name" value="Glu/Gln-tRNA-synth"/>
</dbReference>
<dbReference type="NCBIfam" id="TIGR00440">
    <property type="entry name" value="glnS"/>
    <property type="match status" value="1"/>
</dbReference>
<dbReference type="InterPro" id="IPR049437">
    <property type="entry name" value="tRNA-synt_1c_C2"/>
</dbReference>
<dbReference type="InterPro" id="IPR011035">
    <property type="entry name" value="Ribosomal_bL25/Gln-tRNA_synth"/>
</dbReference>
<dbReference type="PANTHER" id="PTHR43097:SF5">
    <property type="entry name" value="GLUTAMATE--TRNA LIGASE"/>
    <property type="match status" value="1"/>
</dbReference>
<dbReference type="SUPFAM" id="SSF50715">
    <property type="entry name" value="Ribosomal protein L25-like"/>
    <property type="match status" value="1"/>
</dbReference>
<evidence type="ECO:0000256" key="8">
    <source>
        <dbReference type="ARBA" id="ARBA00048270"/>
    </source>
</evidence>
<dbReference type="GO" id="GO:0005524">
    <property type="term" value="F:ATP binding"/>
    <property type="evidence" value="ECO:0007669"/>
    <property type="project" value="UniProtKB-UniRule"/>
</dbReference>
<dbReference type="PRINTS" id="PR00987">
    <property type="entry name" value="TRNASYNTHGLU"/>
</dbReference>